<gene>
    <name evidence="2" type="ORF">EV644_12844</name>
</gene>
<name>A0ABY2BAV4_9ACTN</name>
<protein>
    <submittedName>
        <fullName evidence="2">Uncharacterized protein</fullName>
    </submittedName>
</protein>
<dbReference type="Proteomes" id="UP000295818">
    <property type="component" value="Unassembled WGS sequence"/>
</dbReference>
<proteinExistence type="predicted"/>
<reference evidence="2 3" key="1">
    <citation type="journal article" date="2015" name="Stand. Genomic Sci.">
        <title>Genomic Encyclopedia of Bacterial and Archaeal Type Strains, Phase III: the genomes of soil and plant-associated and newly described type strains.</title>
        <authorList>
            <person name="Whitman W.B."/>
            <person name="Woyke T."/>
            <person name="Klenk H.P."/>
            <person name="Zhou Y."/>
            <person name="Lilburn T.G."/>
            <person name="Beck B.J."/>
            <person name="De Vos P."/>
            <person name="Vandamme P."/>
            <person name="Eisen J.A."/>
            <person name="Garrity G."/>
            <person name="Hugenholtz P."/>
            <person name="Kyrpides N.C."/>
        </authorList>
    </citation>
    <scope>NUCLEOTIDE SEQUENCE [LARGE SCALE GENOMIC DNA]</scope>
    <source>
        <strain evidence="2 3">VKM Ac-2538</strain>
    </source>
</reference>
<accession>A0ABY2BAV4</accession>
<keyword evidence="3" id="KW-1185">Reference proteome</keyword>
<evidence type="ECO:0000313" key="3">
    <source>
        <dbReference type="Proteomes" id="UP000295818"/>
    </source>
</evidence>
<evidence type="ECO:0000313" key="2">
    <source>
        <dbReference type="EMBL" id="TCO11924.1"/>
    </source>
</evidence>
<organism evidence="2 3">
    <name type="scientific">Kribbella orskensis</name>
    <dbReference type="NCBI Taxonomy" id="2512216"/>
    <lineage>
        <taxon>Bacteria</taxon>
        <taxon>Bacillati</taxon>
        <taxon>Actinomycetota</taxon>
        <taxon>Actinomycetes</taxon>
        <taxon>Propionibacteriales</taxon>
        <taxon>Kribbellaceae</taxon>
        <taxon>Kribbella</taxon>
    </lineage>
</organism>
<evidence type="ECO:0000256" key="1">
    <source>
        <dbReference type="SAM" id="MobiDB-lite"/>
    </source>
</evidence>
<dbReference type="EMBL" id="SLWM01000028">
    <property type="protein sequence ID" value="TCO11924.1"/>
    <property type="molecule type" value="Genomic_DNA"/>
</dbReference>
<feature type="region of interest" description="Disordered" evidence="1">
    <location>
        <begin position="62"/>
        <end position="85"/>
    </location>
</feature>
<sequence length="239" mass="25588">MWRRGAGSWWAPRGTDTTVRTSRLAESACAHPVLRIAAADLACPRAVLGGDANTPDLVLRSQAAARGRRPPALPRAPRSRRPAHPNDLAVLTIPRTACLRPCGETACTAVRRCGEDTGLPAGRARGAPVRLSVGTAKTLACPPARLPACPPARLPTRLPACPPACPPARRSAVRRDRLSACRRYGQRLSACRRYGQRLAAGRYGQRLAAWPSVWSGWLFGGTAKSLWKSGVDLVVVRST</sequence>
<comment type="caution">
    <text evidence="2">The sequence shown here is derived from an EMBL/GenBank/DDBJ whole genome shotgun (WGS) entry which is preliminary data.</text>
</comment>